<dbReference type="GO" id="GO:0005524">
    <property type="term" value="F:ATP binding"/>
    <property type="evidence" value="ECO:0007669"/>
    <property type="project" value="UniProtKB-KW"/>
</dbReference>
<reference evidence="5 6" key="1">
    <citation type="submission" date="2019-07" db="EMBL/GenBank/DDBJ databases">
        <title>Luteimonas sp. YD-1 nov., isolated from acidic soil.</title>
        <authorList>
            <person name="Zhou J."/>
        </authorList>
    </citation>
    <scope>NUCLEOTIDE SEQUENCE [LARGE SCALE GENOMIC DNA]</scope>
    <source>
        <strain evidence="5 6">YD-1</strain>
    </source>
</reference>
<dbReference type="PANTHER" id="PTHR43309:SF3">
    <property type="entry name" value="5-OXOPROLINASE SUBUNIT C"/>
    <property type="match status" value="1"/>
</dbReference>
<dbReference type="PANTHER" id="PTHR43309">
    <property type="entry name" value="5-OXOPROLINASE SUBUNIT C"/>
    <property type="match status" value="1"/>
</dbReference>
<dbReference type="InterPro" id="IPR052708">
    <property type="entry name" value="PxpC"/>
</dbReference>
<dbReference type="Proteomes" id="UP000315949">
    <property type="component" value="Unassembled WGS sequence"/>
</dbReference>
<dbReference type="OrthoDB" id="9768696at2"/>
<keyword evidence="3" id="KW-0067">ATP-binding</keyword>
<evidence type="ECO:0000256" key="1">
    <source>
        <dbReference type="ARBA" id="ARBA00022741"/>
    </source>
</evidence>
<dbReference type="SUPFAM" id="SSF50891">
    <property type="entry name" value="Cyclophilin-like"/>
    <property type="match status" value="1"/>
</dbReference>
<protein>
    <submittedName>
        <fullName evidence="5">Biotin-dependent carboxyltransferase family protein</fullName>
    </submittedName>
</protein>
<comment type="caution">
    <text evidence="5">The sequence shown here is derived from an EMBL/GenBank/DDBJ whole genome shotgun (WGS) entry which is preliminary data.</text>
</comment>
<dbReference type="SMART" id="SM00797">
    <property type="entry name" value="AHS2"/>
    <property type="match status" value="1"/>
</dbReference>
<evidence type="ECO:0000256" key="2">
    <source>
        <dbReference type="ARBA" id="ARBA00022801"/>
    </source>
</evidence>
<evidence type="ECO:0000256" key="3">
    <source>
        <dbReference type="ARBA" id="ARBA00022840"/>
    </source>
</evidence>
<keyword evidence="6" id="KW-1185">Reference proteome</keyword>
<dbReference type="AlphaFoldDB" id="A0A5C5U3G4"/>
<dbReference type="Gene3D" id="2.40.100.10">
    <property type="entry name" value="Cyclophilin-like"/>
    <property type="match status" value="1"/>
</dbReference>
<evidence type="ECO:0000313" key="6">
    <source>
        <dbReference type="Proteomes" id="UP000315949"/>
    </source>
</evidence>
<dbReference type="GO" id="GO:0016740">
    <property type="term" value="F:transferase activity"/>
    <property type="evidence" value="ECO:0007669"/>
    <property type="project" value="UniProtKB-KW"/>
</dbReference>
<dbReference type="Pfam" id="PF02626">
    <property type="entry name" value="CT_A_B"/>
    <property type="match status" value="1"/>
</dbReference>
<dbReference type="InterPro" id="IPR003778">
    <property type="entry name" value="CT_A_B"/>
</dbReference>
<dbReference type="GO" id="GO:0016787">
    <property type="term" value="F:hydrolase activity"/>
    <property type="evidence" value="ECO:0007669"/>
    <property type="project" value="UniProtKB-KW"/>
</dbReference>
<evidence type="ECO:0000313" key="5">
    <source>
        <dbReference type="EMBL" id="TWT20477.1"/>
    </source>
</evidence>
<accession>A0A5C5U3G4</accession>
<dbReference type="RefSeq" id="WP_146310985.1">
    <property type="nucleotide sequence ID" value="NZ_VOHE01000002.1"/>
</dbReference>
<organism evidence="5 6">
    <name type="scientific">Luteimonas wenzhouensis</name>
    <dbReference type="NCBI Taxonomy" id="2599615"/>
    <lineage>
        <taxon>Bacteria</taxon>
        <taxon>Pseudomonadati</taxon>
        <taxon>Pseudomonadota</taxon>
        <taxon>Gammaproteobacteria</taxon>
        <taxon>Lysobacterales</taxon>
        <taxon>Lysobacteraceae</taxon>
        <taxon>Luteimonas</taxon>
    </lineage>
</organism>
<evidence type="ECO:0000259" key="4">
    <source>
        <dbReference type="SMART" id="SM00797"/>
    </source>
</evidence>
<keyword evidence="1" id="KW-0547">Nucleotide-binding</keyword>
<name>A0A5C5U3G4_9GAMM</name>
<dbReference type="EMBL" id="VOHE01000002">
    <property type="protein sequence ID" value="TWT20477.1"/>
    <property type="molecule type" value="Genomic_DNA"/>
</dbReference>
<proteinExistence type="predicted"/>
<sequence length="323" mass="33863">MSTRGIEVLAPGVCTLPQDTGRPGLRHLGIAMSGALDPWALALANLLVGNPGDAPALEITLSGPRLRFHVPARIALCGATIEASADGQAIPMARPVDVPAGCELRLGRCLDGARSYLAVLGGLRLPSVLGSASTDLRAGFEGLAGRPLRAGDQLPLAGQVDAPCLHVPTWWIDTAFDDRPRPSPDRVVRVIPGPDATTGERSLHGQAWKIAPDSNRQGLRLQGPALALADPGERVSEPVAPGCVQLPPGGQPIVLLADAQTHGGYPRIGQAIRADWPLLAQLRPGDGVRFAPCTAAEARAALARQRQRLHRIALALEARRARA</sequence>
<dbReference type="NCBIfam" id="TIGR00724">
    <property type="entry name" value="urea_amlyse_rel"/>
    <property type="match status" value="1"/>
</dbReference>
<feature type="domain" description="Carboxyltransferase" evidence="4">
    <location>
        <begin position="27"/>
        <end position="309"/>
    </location>
</feature>
<keyword evidence="5" id="KW-0808">Transferase</keyword>
<dbReference type="InterPro" id="IPR029000">
    <property type="entry name" value="Cyclophilin-like_dom_sf"/>
</dbReference>
<keyword evidence="2" id="KW-0378">Hydrolase</keyword>
<gene>
    <name evidence="5" type="ORF">FQY79_03800</name>
</gene>